<feature type="chain" id="PRO_5042933654" evidence="1">
    <location>
        <begin position="23"/>
        <end position="171"/>
    </location>
</feature>
<dbReference type="EMBL" id="CP136920">
    <property type="protein sequence ID" value="WOO42709.1"/>
    <property type="molecule type" value="Genomic_DNA"/>
</dbReference>
<feature type="signal peptide" evidence="1">
    <location>
        <begin position="1"/>
        <end position="22"/>
    </location>
</feature>
<evidence type="ECO:0000313" key="3">
    <source>
        <dbReference type="Proteomes" id="UP001304300"/>
    </source>
</evidence>
<evidence type="ECO:0000256" key="1">
    <source>
        <dbReference type="SAM" id="SignalP"/>
    </source>
</evidence>
<keyword evidence="1" id="KW-0732">Signal</keyword>
<dbReference type="Proteomes" id="UP001304300">
    <property type="component" value="Chromosome"/>
</dbReference>
<name>A0AAQ3LIH1_9BACT</name>
<accession>A0AAQ3LIH1</accession>
<keyword evidence="3" id="KW-1185">Reference proteome</keyword>
<proteinExistence type="predicted"/>
<reference evidence="2 3" key="1">
    <citation type="submission" date="2023-10" db="EMBL/GenBank/DDBJ databases">
        <title>Rubellicoccus peritrichatus gen. nov., sp. nov., isolated from an algae of coral reef tank.</title>
        <authorList>
            <person name="Luo J."/>
        </authorList>
    </citation>
    <scope>NUCLEOTIDE SEQUENCE [LARGE SCALE GENOMIC DNA]</scope>
    <source>
        <strain evidence="2 3">CR14</strain>
    </source>
</reference>
<protein>
    <submittedName>
        <fullName evidence="2">Uncharacterized protein</fullName>
    </submittedName>
</protein>
<sequence>MNWLRAVGIALFLPLAGATFTAANTTEAEPFSIDYVAWYYKPAQSFQRIAEYFGTPELTGRKIILRSDPKNRGGLYFVVHIDEDANELPKGSSFEVSAVFPDSPKAKLFKFPLPEPTPDHRVVWIGLTGDDEPADDEPPVSWLITIKGPQGEIIASKKSFLWSDREAYEAS</sequence>
<organism evidence="2 3">
    <name type="scientific">Rubellicoccus peritrichatus</name>
    <dbReference type="NCBI Taxonomy" id="3080537"/>
    <lineage>
        <taxon>Bacteria</taxon>
        <taxon>Pseudomonadati</taxon>
        <taxon>Verrucomicrobiota</taxon>
        <taxon>Opitutia</taxon>
        <taxon>Puniceicoccales</taxon>
        <taxon>Cerasicoccaceae</taxon>
        <taxon>Rubellicoccus</taxon>
    </lineage>
</organism>
<dbReference type="AlphaFoldDB" id="A0AAQ3LIH1"/>
<gene>
    <name evidence="2" type="ORF">RZN69_06365</name>
</gene>
<dbReference type="KEGG" id="puo:RZN69_06365"/>
<evidence type="ECO:0000313" key="2">
    <source>
        <dbReference type="EMBL" id="WOO42709.1"/>
    </source>
</evidence>
<dbReference type="RefSeq" id="WP_317835235.1">
    <property type="nucleotide sequence ID" value="NZ_CP136920.1"/>
</dbReference>